<dbReference type="PANTHER" id="PTHR35006">
    <property type="entry name" value="GLYOXALASE FAMILY PROTEIN (AFU_ORTHOLOGUE AFUA_5G14830)"/>
    <property type="match status" value="1"/>
</dbReference>
<protein>
    <submittedName>
        <fullName evidence="2">Glyoxalase family protein</fullName>
    </submittedName>
</protein>
<keyword evidence="3" id="KW-1185">Reference proteome</keyword>
<evidence type="ECO:0000313" key="3">
    <source>
        <dbReference type="Proteomes" id="UP001147747"/>
    </source>
</evidence>
<comment type="caution">
    <text evidence="2">The sequence shown here is derived from an EMBL/GenBank/DDBJ whole genome shotgun (WGS) entry which is preliminary data.</text>
</comment>
<dbReference type="SUPFAM" id="SSF54593">
    <property type="entry name" value="Glyoxalase/Bleomycin resistance protein/Dihydroxybiphenyl dioxygenase"/>
    <property type="match status" value="1"/>
</dbReference>
<proteinExistence type="predicted"/>
<gene>
    <name evidence="2" type="ORF">N7509_002246</name>
</gene>
<reference evidence="2" key="1">
    <citation type="submission" date="2022-12" db="EMBL/GenBank/DDBJ databases">
        <authorList>
            <person name="Petersen C."/>
        </authorList>
    </citation>
    <scope>NUCLEOTIDE SEQUENCE</scope>
    <source>
        <strain evidence="2">IBT 29677</strain>
    </source>
</reference>
<sequence length="133" mass="14749">MAIDHISLHVPEDKFKECLDFYLATLAPLGYTIWHQFGETVVGLGAPREDQKDHKRPDLWLCGIKTPNEYPSHIAFASNDRATVDAFYAEGIKAGAEDNGPPGVREVYHSNYYGAFLLDPVGNNIEAVYHGTA</sequence>
<dbReference type="PROSITE" id="PS51819">
    <property type="entry name" value="VOC"/>
    <property type="match status" value="1"/>
</dbReference>
<dbReference type="Gene3D" id="3.10.180.10">
    <property type="entry name" value="2,3-Dihydroxybiphenyl 1,2-Dioxygenase, domain 1"/>
    <property type="match status" value="1"/>
</dbReference>
<reference evidence="2" key="2">
    <citation type="journal article" date="2023" name="IMA Fungus">
        <title>Comparative genomic study of the Penicillium genus elucidates a diverse pangenome and 15 lateral gene transfer events.</title>
        <authorList>
            <person name="Petersen C."/>
            <person name="Sorensen T."/>
            <person name="Nielsen M.R."/>
            <person name="Sondergaard T.E."/>
            <person name="Sorensen J.L."/>
            <person name="Fitzpatrick D.A."/>
            <person name="Frisvad J.C."/>
            <person name="Nielsen K.L."/>
        </authorList>
    </citation>
    <scope>NUCLEOTIDE SEQUENCE</scope>
    <source>
        <strain evidence="2">IBT 29677</strain>
    </source>
</reference>
<accession>A0A9W9W8L3</accession>
<dbReference type="OrthoDB" id="10249419at2759"/>
<dbReference type="PANTHER" id="PTHR35006:SF2">
    <property type="entry name" value="GLYOXALASE FAMILY PROTEIN (AFU_ORTHOLOGUE AFUA_5G14830)"/>
    <property type="match status" value="1"/>
</dbReference>
<feature type="domain" description="VOC" evidence="1">
    <location>
        <begin position="2"/>
        <end position="130"/>
    </location>
</feature>
<dbReference type="InterPro" id="IPR029068">
    <property type="entry name" value="Glyas_Bleomycin-R_OHBP_Dase"/>
</dbReference>
<dbReference type="Proteomes" id="UP001147747">
    <property type="component" value="Unassembled WGS sequence"/>
</dbReference>
<dbReference type="GeneID" id="81365863"/>
<dbReference type="EMBL" id="JAPZBU010000004">
    <property type="protein sequence ID" value="KAJ5408363.1"/>
    <property type="molecule type" value="Genomic_DNA"/>
</dbReference>
<organism evidence="2 3">
    <name type="scientific">Penicillium cosmopolitanum</name>
    <dbReference type="NCBI Taxonomy" id="1131564"/>
    <lineage>
        <taxon>Eukaryota</taxon>
        <taxon>Fungi</taxon>
        <taxon>Dikarya</taxon>
        <taxon>Ascomycota</taxon>
        <taxon>Pezizomycotina</taxon>
        <taxon>Eurotiomycetes</taxon>
        <taxon>Eurotiomycetidae</taxon>
        <taxon>Eurotiales</taxon>
        <taxon>Aspergillaceae</taxon>
        <taxon>Penicillium</taxon>
    </lineage>
</organism>
<dbReference type="AlphaFoldDB" id="A0A9W9W8L3"/>
<evidence type="ECO:0000259" key="1">
    <source>
        <dbReference type="PROSITE" id="PS51819"/>
    </source>
</evidence>
<name>A0A9W9W8L3_9EURO</name>
<dbReference type="InterPro" id="IPR037523">
    <property type="entry name" value="VOC_core"/>
</dbReference>
<evidence type="ECO:0000313" key="2">
    <source>
        <dbReference type="EMBL" id="KAJ5408363.1"/>
    </source>
</evidence>
<dbReference type="RefSeq" id="XP_056492678.1">
    <property type="nucleotide sequence ID" value="XM_056626883.1"/>
</dbReference>
<dbReference type="CDD" id="cd07262">
    <property type="entry name" value="VOC_like"/>
    <property type="match status" value="1"/>
</dbReference>